<dbReference type="SMART" id="SM00422">
    <property type="entry name" value="HTH_MERR"/>
    <property type="match status" value="1"/>
</dbReference>
<evidence type="ECO:0000256" key="2">
    <source>
        <dbReference type="ARBA" id="ARBA00023015"/>
    </source>
</evidence>
<dbReference type="Gene3D" id="1.10.1660.10">
    <property type="match status" value="1"/>
</dbReference>
<dbReference type="PANTHER" id="PTHR30204:SF69">
    <property type="entry name" value="MERR-FAMILY TRANSCRIPTIONAL REGULATOR"/>
    <property type="match status" value="1"/>
</dbReference>
<name>A0ABW3VSR0_9PSEU</name>
<keyword evidence="1" id="KW-0678">Repressor</keyword>
<feature type="region of interest" description="Disordered" evidence="5">
    <location>
        <begin position="202"/>
        <end position="253"/>
    </location>
</feature>
<dbReference type="EMBL" id="JBHTMB010000308">
    <property type="protein sequence ID" value="MFD1237718.1"/>
    <property type="molecule type" value="Genomic_DNA"/>
</dbReference>
<dbReference type="PROSITE" id="PS50937">
    <property type="entry name" value="HTH_MERR_2"/>
    <property type="match status" value="1"/>
</dbReference>
<dbReference type="RefSeq" id="WP_346091675.1">
    <property type="nucleotide sequence ID" value="NZ_BAABKS010000030.1"/>
</dbReference>
<dbReference type="InterPro" id="IPR009061">
    <property type="entry name" value="DNA-bd_dom_put_sf"/>
</dbReference>
<keyword evidence="8" id="KW-1185">Reference proteome</keyword>
<evidence type="ECO:0000313" key="8">
    <source>
        <dbReference type="Proteomes" id="UP001597182"/>
    </source>
</evidence>
<dbReference type="SUPFAM" id="SSF46955">
    <property type="entry name" value="Putative DNA-binding domain"/>
    <property type="match status" value="1"/>
</dbReference>
<comment type="caution">
    <text evidence="7">The sequence shown here is derived from an EMBL/GenBank/DDBJ whole genome shotgun (WGS) entry which is preliminary data.</text>
</comment>
<evidence type="ECO:0000256" key="3">
    <source>
        <dbReference type="ARBA" id="ARBA00023125"/>
    </source>
</evidence>
<organism evidence="7 8">
    <name type="scientific">Pseudonocardia benzenivorans</name>
    <dbReference type="NCBI Taxonomy" id="228005"/>
    <lineage>
        <taxon>Bacteria</taxon>
        <taxon>Bacillati</taxon>
        <taxon>Actinomycetota</taxon>
        <taxon>Actinomycetes</taxon>
        <taxon>Pseudonocardiales</taxon>
        <taxon>Pseudonocardiaceae</taxon>
        <taxon>Pseudonocardia</taxon>
    </lineage>
</organism>
<keyword evidence="2" id="KW-0805">Transcription regulation</keyword>
<dbReference type="InterPro" id="IPR047057">
    <property type="entry name" value="MerR_fam"/>
</dbReference>
<feature type="domain" description="HTH merR-type" evidence="6">
    <location>
        <begin position="4"/>
        <end position="73"/>
    </location>
</feature>
<sequence>MDGTWKVGAVAETSGLTVRTLHHWDEIGLLSPTLRSDGGHRAYTADDLARLYVILVLRDLGLPLESIRTCLAAPVDAPRLLTDQLAQLDATIEQLGRLRARVADVRERAGAGTHLGDPRELLTLMRDARPGVQALLDRHLDDEERAALAEGAPQAGPALPYLLEVEWPQLYREADALRRDGVPTDDPRMRRIATRLDELSALVGGSRDGQRPHDTAGGATPGSGGAPSGGGVRRAWREDPAAMSGQPAEVAASWRDLADYVEQARAARR</sequence>
<reference evidence="8" key="1">
    <citation type="journal article" date="2019" name="Int. J. Syst. Evol. Microbiol.">
        <title>The Global Catalogue of Microorganisms (GCM) 10K type strain sequencing project: providing services to taxonomists for standard genome sequencing and annotation.</title>
        <authorList>
            <consortium name="The Broad Institute Genomics Platform"/>
            <consortium name="The Broad Institute Genome Sequencing Center for Infectious Disease"/>
            <person name="Wu L."/>
            <person name="Ma J."/>
        </authorList>
    </citation>
    <scope>NUCLEOTIDE SEQUENCE [LARGE SCALE GENOMIC DNA]</scope>
    <source>
        <strain evidence="8">CCUG 49018</strain>
    </source>
</reference>
<evidence type="ECO:0000256" key="4">
    <source>
        <dbReference type="ARBA" id="ARBA00023163"/>
    </source>
</evidence>
<dbReference type="PROSITE" id="PS00552">
    <property type="entry name" value="HTH_MERR_1"/>
    <property type="match status" value="1"/>
</dbReference>
<evidence type="ECO:0000259" key="6">
    <source>
        <dbReference type="PROSITE" id="PS50937"/>
    </source>
</evidence>
<evidence type="ECO:0000256" key="1">
    <source>
        <dbReference type="ARBA" id="ARBA00022491"/>
    </source>
</evidence>
<dbReference type="PANTHER" id="PTHR30204">
    <property type="entry name" value="REDOX-CYCLING DRUG-SENSING TRANSCRIPTIONAL ACTIVATOR SOXR"/>
    <property type="match status" value="1"/>
</dbReference>
<dbReference type="Proteomes" id="UP001597182">
    <property type="component" value="Unassembled WGS sequence"/>
</dbReference>
<accession>A0ABW3VSR0</accession>
<dbReference type="PRINTS" id="PR00040">
    <property type="entry name" value="HTHMERR"/>
</dbReference>
<keyword evidence="3" id="KW-0238">DNA-binding</keyword>
<gene>
    <name evidence="7" type="ORF">ACFQ34_30915</name>
</gene>
<protein>
    <submittedName>
        <fullName evidence="7">MerR family transcriptional regulator</fullName>
    </submittedName>
</protein>
<dbReference type="Pfam" id="PF13411">
    <property type="entry name" value="MerR_1"/>
    <property type="match status" value="1"/>
</dbReference>
<evidence type="ECO:0000313" key="7">
    <source>
        <dbReference type="EMBL" id="MFD1237718.1"/>
    </source>
</evidence>
<feature type="compositionally biased region" description="Gly residues" evidence="5">
    <location>
        <begin position="219"/>
        <end position="232"/>
    </location>
</feature>
<dbReference type="InterPro" id="IPR000551">
    <property type="entry name" value="MerR-type_HTH_dom"/>
</dbReference>
<proteinExistence type="predicted"/>
<keyword evidence="4" id="KW-0804">Transcription</keyword>
<evidence type="ECO:0000256" key="5">
    <source>
        <dbReference type="SAM" id="MobiDB-lite"/>
    </source>
</evidence>
<dbReference type="CDD" id="cd01106">
    <property type="entry name" value="HTH_TipAL-Mta"/>
    <property type="match status" value="1"/>
</dbReference>